<keyword evidence="19" id="KW-1185">Reference proteome</keyword>
<dbReference type="UniPathway" id="UPA00077">
    <property type="reaction ID" value="UER00155"/>
</dbReference>
<dbReference type="InterPro" id="IPR000489">
    <property type="entry name" value="Pterin-binding_dom"/>
</dbReference>
<dbReference type="SUPFAM" id="SSF55620">
    <property type="entry name" value="Tetrahydrobiopterin biosynthesis enzymes-like"/>
    <property type="match status" value="1"/>
</dbReference>
<dbReference type="Gene3D" id="3.30.70.560">
    <property type="entry name" value="7,8-Dihydro-6-hydroxymethylpterin-pyrophosphokinase HPPK"/>
    <property type="match status" value="1"/>
</dbReference>
<keyword evidence="13" id="KW-0460">Magnesium</keyword>
<accession>K1VG04</accession>
<evidence type="ECO:0000256" key="14">
    <source>
        <dbReference type="ARBA" id="ARBA00022909"/>
    </source>
</evidence>
<dbReference type="InterPro" id="IPR045031">
    <property type="entry name" value="DHP_synth-like"/>
</dbReference>
<dbReference type="InterPro" id="IPR000550">
    <property type="entry name" value="Hppk"/>
</dbReference>
<dbReference type="PANTHER" id="PTHR20941:SF1">
    <property type="entry name" value="FOLIC ACID SYNTHESIS PROTEIN FOL1"/>
    <property type="match status" value="1"/>
</dbReference>
<keyword evidence="10" id="KW-0547">Nucleotide-binding</keyword>
<protein>
    <recommendedName>
        <fullName evidence="17">Pterin-binding domain-containing protein</fullName>
    </recommendedName>
</protein>
<evidence type="ECO:0000256" key="12">
    <source>
        <dbReference type="ARBA" id="ARBA00022840"/>
    </source>
</evidence>
<name>K1VG04_TRIAC</name>
<evidence type="ECO:0000256" key="16">
    <source>
        <dbReference type="SAM" id="MobiDB-lite"/>
    </source>
</evidence>
<dbReference type="InterPro" id="IPR043133">
    <property type="entry name" value="GTP-CH-I_C/QueF"/>
</dbReference>
<dbReference type="HOGENOM" id="CLU_008023_2_0_1"/>
<dbReference type="InParanoid" id="K1VG04"/>
<dbReference type="GO" id="GO:0003848">
    <property type="term" value="F:2-amino-4-hydroxy-6-hydroxymethyldihydropteridine diphosphokinase activity"/>
    <property type="evidence" value="ECO:0007669"/>
    <property type="project" value="UniProtKB-EC"/>
</dbReference>
<evidence type="ECO:0000256" key="4">
    <source>
        <dbReference type="ARBA" id="ARBA00004763"/>
    </source>
</evidence>
<dbReference type="PROSITE" id="PS50972">
    <property type="entry name" value="PTERIN_BINDING"/>
    <property type="match status" value="1"/>
</dbReference>
<organism evidence="18 19">
    <name type="scientific">Trichosporon asahii var. asahii (strain CBS 8904)</name>
    <name type="common">Yeast</name>
    <dbReference type="NCBI Taxonomy" id="1220162"/>
    <lineage>
        <taxon>Eukaryota</taxon>
        <taxon>Fungi</taxon>
        <taxon>Dikarya</taxon>
        <taxon>Basidiomycota</taxon>
        <taxon>Agaricomycotina</taxon>
        <taxon>Tremellomycetes</taxon>
        <taxon>Trichosporonales</taxon>
        <taxon>Trichosporonaceae</taxon>
        <taxon>Trichosporon</taxon>
    </lineage>
</organism>
<dbReference type="SUPFAM" id="SSF51717">
    <property type="entry name" value="Dihydropteroate synthetase-like"/>
    <property type="match status" value="1"/>
</dbReference>
<dbReference type="InterPro" id="IPR035907">
    <property type="entry name" value="Hppk_sf"/>
</dbReference>
<comment type="pathway">
    <text evidence="4">Cofactor biosynthesis; tetrahydrofolate biosynthesis; 7,8-dihydrofolate from 2-amino-4-hydroxy-6-hydroxymethyl-7,8-dihydropteridine diphosphate and 4-aminobenzoate: step 1/2.</text>
</comment>
<dbReference type="InterPro" id="IPR006157">
    <property type="entry name" value="FolB_dom"/>
</dbReference>
<dbReference type="NCBIfam" id="TIGR01498">
    <property type="entry name" value="folK"/>
    <property type="match status" value="1"/>
</dbReference>
<keyword evidence="11" id="KW-0418">Kinase</keyword>
<keyword evidence="12" id="KW-0067">ATP-binding</keyword>
<gene>
    <name evidence="18" type="ORF">A1Q2_06015</name>
</gene>
<comment type="cofactor">
    <cofactor evidence="3">
        <name>Mg(2+)</name>
        <dbReference type="ChEBI" id="CHEBI:18420"/>
    </cofactor>
</comment>
<comment type="catalytic activity">
    <reaction evidence="2">
        <text>6-hydroxymethyl-7,8-dihydropterin + ATP = (7,8-dihydropterin-6-yl)methyl diphosphate + AMP + H(+)</text>
        <dbReference type="Rhea" id="RHEA:11412"/>
        <dbReference type="ChEBI" id="CHEBI:15378"/>
        <dbReference type="ChEBI" id="CHEBI:30616"/>
        <dbReference type="ChEBI" id="CHEBI:44841"/>
        <dbReference type="ChEBI" id="CHEBI:72950"/>
        <dbReference type="ChEBI" id="CHEBI:456215"/>
        <dbReference type="EC" id="2.7.6.3"/>
    </reaction>
</comment>
<dbReference type="FunCoup" id="K1VG04">
    <property type="interactions" value="153"/>
</dbReference>
<evidence type="ECO:0000256" key="11">
    <source>
        <dbReference type="ARBA" id="ARBA00022777"/>
    </source>
</evidence>
<evidence type="ECO:0000256" key="3">
    <source>
        <dbReference type="ARBA" id="ARBA00001946"/>
    </source>
</evidence>
<dbReference type="Gene3D" id="3.20.20.20">
    <property type="entry name" value="Dihydropteroate synthase-like"/>
    <property type="match status" value="1"/>
</dbReference>
<dbReference type="Pfam" id="PF01288">
    <property type="entry name" value="HPPK"/>
    <property type="match status" value="1"/>
</dbReference>
<evidence type="ECO:0000256" key="13">
    <source>
        <dbReference type="ARBA" id="ARBA00022842"/>
    </source>
</evidence>
<dbReference type="GO" id="GO:0016301">
    <property type="term" value="F:kinase activity"/>
    <property type="evidence" value="ECO:0007669"/>
    <property type="project" value="UniProtKB-KW"/>
</dbReference>
<proteinExistence type="inferred from homology"/>
<dbReference type="SMART" id="SM00905">
    <property type="entry name" value="FolB"/>
    <property type="match status" value="1"/>
</dbReference>
<dbReference type="OrthoDB" id="615426at2759"/>
<sequence length="748" mass="79296">MSNDVPDVIAVNSLVAHILGAGPSAFGLDALPCPVELTLRIELDPSVVPNDADSMPGLGVNYSSVSKAVYAAISGKSFANPAAIMSTAARVPLALEAVKAVEVRAVLPRALLHGTCAYERRYERLEEARSIEGELRGRVENMGVSTIIGLHPHERAEKQRLEVDITVSAVPEGWGHKAFADDAYKSSAFGTLESLADTFARHLLSLDTVPVQSRVGVTFRKPSALPFATPSIHVSRSRADYAQRGGVRDMSTAAITQGLAGGAAEASSSSAPSSSTASKRRGPFGASIPGERIFLAIGSNMGDKVGHVRRAVRELASRGVKTVDTSRLYESDPMYVTDQEVFLNGALEVRTALEPLELLRVLKEVEAEVGRTKTFRNGPRVLDVDLVAYGSQVVSIGEEGVDGWLRVPHASVAEREFVLRPLADMDPDFTLAGVGTVRDLLSRVEPGGLVPIIPFPSPSRPMRLHRPATPAIMAIYNATPDSFSDGDARRTDASHALRDCEALMALPTPPAIIDVGGMSTRPGSQPCSLDEELARVVPLVQALRISDGALASVPISVDTYRPEVAAAAVEAGASCINDVRGGTEQGMLAAMAAASVPVILMHSRGDSTSMLTKEAHDYDSYGGVLPGLHAELGDMVHHALRAGVKRWDIVLDPGLGFAKSDADQLSMLKHLGRICEGELAGYPLLVGGSRKGLVGRITGRKEARERDWGDAAVNTVCTMSGVVDILRVHDARGAAESVAMARAIRDAK</sequence>
<evidence type="ECO:0000256" key="5">
    <source>
        <dbReference type="ARBA" id="ARBA00005051"/>
    </source>
</evidence>
<dbReference type="Proteomes" id="UP000006757">
    <property type="component" value="Unassembled WGS sequence"/>
</dbReference>
<dbReference type="GO" id="GO:0046656">
    <property type="term" value="P:folic acid biosynthetic process"/>
    <property type="evidence" value="ECO:0007669"/>
    <property type="project" value="UniProtKB-KW"/>
</dbReference>
<feature type="region of interest" description="Disordered" evidence="16">
    <location>
        <begin position="262"/>
        <end position="284"/>
    </location>
</feature>
<feature type="compositionally biased region" description="Low complexity" evidence="16">
    <location>
        <begin position="262"/>
        <end position="277"/>
    </location>
</feature>
<comment type="catalytic activity">
    <reaction evidence="1">
        <text>(7,8-dihydropterin-6-yl)methyl diphosphate + 4-aminobenzoate = 7,8-dihydropteroate + diphosphate</text>
        <dbReference type="Rhea" id="RHEA:19949"/>
        <dbReference type="ChEBI" id="CHEBI:17836"/>
        <dbReference type="ChEBI" id="CHEBI:17839"/>
        <dbReference type="ChEBI" id="CHEBI:33019"/>
        <dbReference type="ChEBI" id="CHEBI:72950"/>
        <dbReference type="EC" id="2.5.1.15"/>
    </reaction>
</comment>
<evidence type="ECO:0000256" key="9">
    <source>
        <dbReference type="ARBA" id="ARBA00022723"/>
    </source>
</evidence>
<dbReference type="GO" id="GO:0004150">
    <property type="term" value="F:dihydroneopterin aldolase activity"/>
    <property type="evidence" value="ECO:0007669"/>
    <property type="project" value="InterPro"/>
</dbReference>
<dbReference type="AlphaFoldDB" id="K1VG04"/>
<evidence type="ECO:0000313" key="19">
    <source>
        <dbReference type="Proteomes" id="UP000006757"/>
    </source>
</evidence>
<evidence type="ECO:0000256" key="2">
    <source>
        <dbReference type="ARBA" id="ARBA00000198"/>
    </source>
</evidence>
<comment type="caution">
    <text evidence="18">The sequence shown here is derived from an EMBL/GenBank/DDBJ whole genome shotgun (WGS) entry which is preliminary data.</text>
</comment>
<evidence type="ECO:0000256" key="15">
    <source>
        <dbReference type="ARBA" id="ARBA00023268"/>
    </source>
</evidence>
<comment type="pathway">
    <text evidence="5">Cofactor biosynthesis; tetrahydrofolate biosynthesis; 2-amino-4-hydroxy-6-hydroxymethyl-7,8-dihydropteridine diphosphate from 7,8-dihydroneopterin triphosphate: step 4/4.</text>
</comment>
<dbReference type="CDD" id="cd00483">
    <property type="entry name" value="HPPK"/>
    <property type="match status" value="1"/>
</dbReference>
<evidence type="ECO:0000256" key="7">
    <source>
        <dbReference type="ARBA" id="ARBA00009951"/>
    </source>
</evidence>
<dbReference type="eggNOG" id="KOG2544">
    <property type="taxonomic scope" value="Eukaryota"/>
</dbReference>
<dbReference type="InterPro" id="IPR011005">
    <property type="entry name" value="Dihydropteroate_synth-like_sf"/>
</dbReference>
<evidence type="ECO:0000256" key="10">
    <source>
        <dbReference type="ARBA" id="ARBA00022741"/>
    </source>
</evidence>
<dbReference type="STRING" id="1220162.K1VG04"/>
<dbReference type="NCBIfam" id="TIGR01496">
    <property type="entry name" value="DHPS"/>
    <property type="match status" value="1"/>
</dbReference>
<dbReference type="OMA" id="ESEPMYF"/>
<evidence type="ECO:0000256" key="6">
    <source>
        <dbReference type="ARBA" id="ARBA00009640"/>
    </source>
</evidence>
<dbReference type="PROSITE" id="PS00794">
    <property type="entry name" value="HPPK"/>
    <property type="match status" value="1"/>
</dbReference>
<evidence type="ECO:0000256" key="1">
    <source>
        <dbReference type="ARBA" id="ARBA00000012"/>
    </source>
</evidence>
<evidence type="ECO:0000259" key="17">
    <source>
        <dbReference type="PROSITE" id="PS50972"/>
    </source>
</evidence>
<keyword evidence="15" id="KW-0511">Multifunctional enzyme</keyword>
<evidence type="ECO:0000313" key="18">
    <source>
        <dbReference type="EMBL" id="EKC99705.1"/>
    </source>
</evidence>
<evidence type="ECO:0000256" key="8">
    <source>
        <dbReference type="ARBA" id="ARBA00022679"/>
    </source>
</evidence>
<dbReference type="Pfam" id="PF00809">
    <property type="entry name" value="Pterin_bind"/>
    <property type="match status" value="1"/>
</dbReference>
<dbReference type="InterPro" id="IPR006390">
    <property type="entry name" value="DHP_synth_dom"/>
</dbReference>
<dbReference type="EMBL" id="AMBO01000366">
    <property type="protein sequence ID" value="EKC99705.1"/>
    <property type="molecule type" value="Genomic_DNA"/>
</dbReference>
<dbReference type="GO" id="GO:0004156">
    <property type="term" value="F:dihydropteroate synthase activity"/>
    <property type="evidence" value="ECO:0007669"/>
    <property type="project" value="UniProtKB-EC"/>
</dbReference>
<comment type="similarity">
    <text evidence="6">In the N-terminal section; belongs to the DHNA family.</text>
</comment>
<dbReference type="GO" id="GO:0046654">
    <property type="term" value="P:tetrahydrofolate biosynthetic process"/>
    <property type="evidence" value="ECO:0007669"/>
    <property type="project" value="UniProtKB-UniPathway"/>
</dbReference>
<dbReference type="GO" id="GO:0005524">
    <property type="term" value="F:ATP binding"/>
    <property type="evidence" value="ECO:0007669"/>
    <property type="project" value="UniProtKB-KW"/>
</dbReference>
<keyword evidence="9" id="KW-0479">Metal-binding</keyword>
<keyword evidence="14" id="KW-0289">Folate biosynthesis</keyword>
<dbReference type="PANTHER" id="PTHR20941">
    <property type="entry name" value="FOLATE SYNTHESIS PROTEINS"/>
    <property type="match status" value="1"/>
</dbReference>
<dbReference type="SUPFAM" id="SSF55083">
    <property type="entry name" value="6-hydroxymethyl-7,8-dihydropterin pyrophosphokinase, HPPK"/>
    <property type="match status" value="1"/>
</dbReference>
<feature type="domain" description="Pterin-binding" evidence="17">
    <location>
        <begin position="470"/>
        <end position="739"/>
    </location>
</feature>
<comment type="similarity">
    <text evidence="7">In the C-terminal section; belongs to the DHPS family.</text>
</comment>
<reference evidence="18 19" key="1">
    <citation type="journal article" date="2012" name="Eukaryot. Cell">
        <title>Genome sequence of the Trichosporon asahii environmental strain CBS 8904.</title>
        <authorList>
            <person name="Yang R.Y."/>
            <person name="Li H.T."/>
            <person name="Zhu H."/>
            <person name="Zhou G.P."/>
            <person name="Wang M."/>
            <person name="Wang L."/>
        </authorList>
    </citation>
    <scope>NUCLEOTIDE SEQUENCE [LARGE SCALE GENOMIC DNA]</scope>
    <source>
        <strain evidence="18 19">CBS 8904</strain>
    </source>
</reference>
<keyword evidence="8" id="KW-0808">Transferase</keyword>
<dbReference type="GO" id="GO:0046872">
    <property type="term" value="F:metal ion binding"/>
    <property type="evidence" value="ECO:0007669"/>
    <property type="project" value="UniProtKB-KW"/>
</dbReference>
<dbReference type="GO" id="GO:0005740">
    <property type="term" value="C:mitochondrial envelope"/>
    <property type="evidence" value="ECO:0007669"/>
    <property type="project" value="TreeGrafter"/>
</dbReference>
<dbReference type="Gene3D" id="3.30.1130.10">
    <property type="match status" value="1"/>
</dbReference>